<protein>
    <submittedName>
        <fullName evidence="1">Uncharacterized protein</fullName>
    </submittedName>
</protein>
<dbReference type="SUPFAM" id="SSF52047">
    <property type="entry name" value="RNI-like"/>
    <property type="match status" value="1"/>
</dbReference>
<evidence type="ECO:0000313" key="2">
    <source>
        <dbReference type="Proteomes" id="UP000813427"/>
    </source>
</evidence>
<reference evidence="1" key="1">
    <citation type="journal article" date="2021" name="Nat. Commun.">
        <title>Genetic determinants of endophytism in the Arabidopsis root mycobiome.</title>
        <authorList>
            <person name="Mesny F."/>
            <person name="Miyauchi S."/>
            <person name="Thiergart T."/>
            <person name="Pickel B."/>
            <person name="Atanasova L."/>
            <person name="Karlsson M."/>
            <person name="Huettel B."/>
            <person name="Barry K.W."/>
            <person name="Haridas S."/>
            <person name="Chen C."/>
            <person name="Bauer D."/>
            <person name="Andreopoulos W."/>
            <person name="Pangilinan J."/>
            <person name="LaButti K."/>
            <person name="Riley R."/>
            <person name="Lipzen A."/>
            <person name="Clum A."/>
            <person name="Drula E."/>
            <person name="Henrissat B."/>
            <person name="Kohler A."/>
            <person name="Grigoriev I.V."/>
            <person name="Martin F.M."/>
            <person name="Hacquard S."/>
        </authorList>
    </citation>
    <scope>NUCLEOTIDE SEQUENCE</scope>
    <source>
        <strain evidence="1">MPI-SDFR-AT-0068</strain>
    </source>
</reference>
<proteinExistence type="predicted"/>
<comment type="caution">
    <text evidence="1">The sequence shown here is derived from an EMBL/GenBank/DDBJ whole genome shotgun (WGS) entry which is preliminary data.</text>
</comment>
<gene>
    <name evidence="1" type="ORF">BKA59DRAFT_559536</name>
</gene>
<keyword evidence="2" id="KW-1185">Reference proteome</keyword>
<evidence type="ECO:0000313" key="1">
    <source>
        <dbReference type="EMBL" id="KAH7236257.1"/>
    </source>
</evidence>
<dbReference type="EMBL" id="JAGPXF010000007">
    <property type="protein sequence ID" value="KAH7236257.1"/>
    <property type="molecule type" value="Genomic_DNA"/>
</dbReference>
<organism evidence="1 2">
    <name type="scientific">Fusarium tricinctum</name>
    <dbReference type="NCBI Taxonomy" id="61284"/>
    <lineage>
        <taxon>Eukaryota</taxon>
        <taxon>Fungi</taxon>
        <taxon>Dikarya</taxon>
        <taxon>Ascomycota</taxon>
        <taxon>Pezizomycotina</taxon>
        <taxon>Sordariomycetes</taxon>
        <taxon>Hypocreomycetidae</taxon>
        <taxon>Hypocreales</taxon>
        <taxon>Nectriaceae</taxon>
        <taxon>Fusarium</taxon>
        <taxon>Fusarium tricinctum species complex</taxon>
    </lineage>
</organism>
<dbReference type="Proteomes" id="UP000813427">
    <property type="component" value="Unassembled WGS sequence"/>
</dbReference>
<dbReference type="AlphaFoldDB" id="A0A8K0RNW1"/>
<dbReference type="OrthoDB" id="2520703at2759"/>
<sequence length="348" mass="39034">MSSPTLSAKSQINTGTTINHLTGIRSMMSFVLSAQQLVSDLRRNPQLGQIVRQLCFRDAGGDYHCTAKHFTKEMFETAASAITAPPNLKKAISCKSDPAKAIQTYILFFTPRLRVLDLDTTPNCTDTIILQWLLSGTLREDGDYHFSDFVPQGEQQSPNDTVENATPRALYFNELEELRLCTGAGTVDYPMDVFEGALLLPKLKTLSLTNFAWLITKPEEMRRGSVPSLLTRLELHNCLIEPFALGHILARCKNLKHLAIDLHKYSPLPVYGSSLNSFGDVLREFGKHLETLLFSAKAVEEFQGYNTWPTILGCVGSLKELGSLRHLGINRKKLAAQQDRRKMHPRMR</sequence>
<accession>A0A8K0RNW1</accession>
<name>A0A8K0RNW1_9HYPO</name>
<dbReference type="InterPro" id="IPR032675">
    <property type="entry name" value="LRR_dom_sf"/>
</dbReference>
<dbReference type="Gene3D" id="3.80.10.10">
    <property type="entry name" value="Ribonuclease Inhibitor"/>
    <property type="match status" value="1"/>
</dbReference>